<gene>
    <name evidence="2" type="ORF">WJX73_010347</name>
</gene>
<organism evidence="2 3">
    <name type="scientific">Symbiochloris irregularis</name>
    <dbReference type="NCBI Taxonomy" id="706552"/>
    <lineage>
        <taxon>Eukaryota</taxon>
        <taxon>Viridiplantae</taxon>
        <taxon>Chlorophyta</taxon>
        <taxon>core chlorophytes</taxon>
        <taxon>Trebouxiophyceae</taxon>
        <taxon>Trebouxiales</taxon>
        <taxon>Trebouxiaceae</taxon>
        <taxon>Symbiochloris</taxon>
    </lineage>
</organism>
<name>A0AAW1PZ75_9CHLO</name>
<dbReference type="EMBL" id="JALJOQ010000005">
    <property type="protein sequence ID" value="KAK9813454.1"/>
    <property type="molecule type" value="Genomic_DNA"/>
</dbReference>
<comment type="caution">
    <text evidence="2">The sequence shown here is derived from an EMBL/GenBank/DDBJ whole genome shotgun (WGS) entry which is preliminary data.</text>
</comment>
<evidence type="ECO:0000313" key="3">
    <source>
        <dbReference type="Proteomes" id="UP001465755"/>
    </source>
</evidence>
<evidence type="ECO:0000313" key="2">
    <source>
        <dbReference type="EMBL" id="KAK9813454.1"/>
    </source>
</evidence>
<dbReference type="AlphaFoldDB" id="A0AAW1PZ75"/>
<reference evidence="2 3" key="1">
    <citation type="journal article" date="2024" name="Nat. Commun.">
        <title>Phylogenomics reveals the evolutionary origins of lichenization in chlorophyte algae.</title>
        <authorList>
            <person name="Puginier C."/>
            <person name="Libourel C."/>
            <person name="Otte J."/>
            <person name="Skaloud P."/>
            <person name="Haon M."/>
            <person name="Grisel S."/>
            <person name="Petersen M."/>
            <person name="Berrin J.G."/>
            <person name="Delaux P.M."/>
            <person name="Dal Grande F."/>
            <person name="Keller J."/>
        </authorList>
    </citation>
    <scope>NUCLEOTIDE SEQUENCE [LARGE SCALE GENOMIC DNA]</scope>
    <source>
        <strain evidence="2 3">SAG 2036</strain>
    </source>
</reference>
<dbReference type="Proteomes" id="UP001465755">
    <property type="component" value="Unassembled WGS sequence"/>
</dbReference>
<accession>A0AAW1PZ75</accession>
<feature type="compositionally biased region" description="Acidic residues" evidence="1">
    <location>
        <begin position="203"/>
        <end position="217"/>
    </location>
</feature>
<evidence type="ECO:0000256" key="1">
    <source>
        <dbReference type="SAM" id="MobiDB-lite"/>
    </source>
</evidence>
<keyword evidence="3" id="KW-1185">Reference proteome</keyword>
<proteinExistence type="predicted"/>
<protein>
    <submittedName>
        <fullName evidence="2">Uncharacterized protein</fullName>
    </submittedName>
</protein>
<sequence>MILAPNRPPQQAGCLASAYRRSVQLQLNFHAVRQALSGGAGARSQFSRNLAASATTAASRPKSETFDLSTQDKELVEAKSALLLEILTSGRQVEQKLAQHASQVDAVMLRLLERRIDTAHKSKEEEKHIQGLQILYKRMKLLVDRSSANPVELLLDDLLTRMAQKDWTASEDQKQELKEVMRAAFGLPEEEVNIFGLASDISPGDDSESDDFDEEEAYGQQSSTSDADVADELPIVPMPQFSKESRALLKGVLKDCVDLRKALDSGEYAHAAPVLHEKLQERVVLAKQMELIIRTADQLTSGISLGLDTFTPVDQLPDQDEDEDGA</sequence>
<feature type="region of interest" description="Disordered" evidence="1">
    <location>
        <begin position="198"/>
        <end position="232"/>
    </location>
</feature>